<evidence type="ECO:0000256" key="1">
    <source>
        <dbReference type="ARBA" id="ARBA00009312"/>
    </source>
</evidence>
<comment type="caution">
    <text evidence="6">The sequence shown here is derived from an EMBL/GenBank/DDBJ whole genome shotgun (WGS) entry which is preliminary data.</text>
</comment>
<reference evidence="6 7" key="1">
    <citation type="journal article" date="2023" name="bioRxiv">
        <title>Conserved and derived expression patterns and positive selection on dental genes reveal complex evolutionary context of ever-growing rodent molars.</title>
        <authorList>
            <person name="Calamari Z.T."/>
            <person name="Song A."/>
            <person name="Cohen E."/>
            <person name="Akter M."/>
            <person name="Roy R.D."/>
            <person name="Hallikas O."/>
            <person name="Christensen M.M."/>
            <person name="Li P."/>
            <person name="Marangoni P."/>
            <person name="Jernvall J."/>
            <person name="Klein O.D."/>
        </authorList>
    </citation>
    <scope>NUCLEOTIDE SEQUENCE [LARGE SCALE GENOMIC DNA]</scope>
    <source>
        <strain evidence="6">V071</strain>
    </source>
</reference>
<evidence type="ECO:0000256" key="4">
    <source>
        <dbReference type="ARBA" id="ARBA00035278"/>
    </source>
</evidence>
<evidence type="ECO:0000313" key="7">
    <source>
        <dbReference type="Proteomes" id="UP001488838"/>
    </source>
</evidence>
<keyword evidence="2" id="KW-0689">Ribosomal protein</keyword>
<dbReference type="GO" id="GO:0005840">
    <property type="term" value="C:ribosome"/>
    <property type="evidence" value="ECO:0007669"/>
    <property type="project" value="UniProtKB-KW"/>
</dbReference>
<dbReference type="EMBL" id="JBBHLL010000162">
    <property type="protein sequence ID" value="KAK7811924.1"/>
    <property type="molecule type" value="Genomic_DNA"/>
</dbReference>
<dbReference type="AlphaFoldDB" id="A0AAW0IBP0"/>
<dbReference type="Pfam" id="PF01092">
    <property type="entry name" value="Ribosomal_S6e"/>
    <property type="match status" value="1"/>
</dbReference>
<dbReference type="GO" id="GO:0003735">
    <property type="term" value="F:structural constituent of ribosome"/>
    <property type="evidence" value="ECO:0007669"/>
    <property type="project" value="InterPro"/>
</dbReference>
<evidence type="ECO:0000256" key="2">
    <source>
        <dbReference type="ARBA" id="ARBA00022980"/>
    </source>
</evidence>
<keyword evidence="3" id="KW-0687">Ribonucleoprotein</keyword>
<dbReference type="Proteomes" id="UP001488838">
    <property type="component" value="Unassembled WGS sequence"/>
</dbReference>
<evidence type="ECO:0000256" key="5">
    <source>
        <dbReference type="ARBA" id="ARBA00035403"/>
    </source>
</evidence>
<dbReference type="GO" id="GO:0006412">
    <property type="term" value="P:translation"/>
    <property type="evidence" value="ECO:0007669"/>
    <property type="project" value="InterPro"/>
</dbReference>
<dbReference type="GO" id="GO:1990904">
    <property type="term" value="C:ribonucleoprotein complex"/>
    <property type="evidence" value="ECO:0007669"/>
    <property type="project" value="UniProtKB-KW"/>
</dbReference>
<protein>
    <recommendedName>
        <fullName evidence="4">Small ribosomal subunit protein eS6</fullName>
    </recommendedName>
    <alternativeName>
        <fullName evidence="5">40S ribosomal protein S6</fullName>
    </alternativeName>
</protein>
<proteinExistence type="inferred from homology"/>
<evidence type="ECO:0000256" key="3">
    <source>
        <dbReference type="ARBA" id="ARBA00023274"/>
    </source>
</evidence>
<gene>
    <name evidence="6" type="ORF">U0070_006977</name>
</gene>
<evidence type="ECO:0000313" key="6">
    <source>
        <dbReference type="EMBL" id="KAK7811924.1"/>
    </source>
</evidence>
<sequence length="137" mass="15339">MEVPSDKTKKKRRTAAKSSKGSVVFYRGNPVRCQAPEACCMLCVRSRIQGGLMRNWTPNVKSNTEDAMLPEVQAVSTVKMKFNICFPSSACQKRIEMENEWNLHTFSKKYLATVVAADAGCEWKGYVVPVSVGNDKR</sequence>
<comment type="similarity">
    <text evidence="1">Belongs to the eukaryotic ribosomal protein eS6 family.</text>
</comment>
<dbReference type="InterPro" id="IPR001377">
    <property type="entry name" value="Ribosomal_eS6"/>
</dbReference>
<accession>A0AAW0IBP0</accession>
<keyword evidence="7" id="KW-1185">Reference proteome</keyword>
<organism evidence="6 7">
    <name type="scientific">Myodes glareolus</name>
    <name type="common">Bank vole</name>
    <name type="synonym">Clethrionomys glareolus</name>
    <dbReference type="NCBI Taxonomy" id="447135"/>
    <lineage>
        <taxon>Eukaryota</taxon>
        <taxon>Metazoa</taxon>
        <taxon>Chordata</taxon>
        <taxon>Craniata</taxon>
        <taxon>Vertebrata</taxon>
        <taxon>Euteleostomi</taxon>
        <taxon>Mammalia</taxon>
        <taxon>Eutheria</taxon>
        <taxon>Euarchontoglires</taxon>
        <taxon>Glires</taxon>
        <taxon>Rodentia</taxon>
        <taxon>Myomorpha</taxon>
        <taxon>Muroidea</taxon>
        <taxon>Cricetidae</taxon>
        <taxon>Arvicolinae</taxon>
        <taxon>Myodes</taxon>
    </lineage>
</organism>
<name>A0AAW0IBP0_MYOGA</name>